<evidence type="ECO:0000313" key="3">
    <source>
        <dbReference type="Proteomes" id="UP001214666"/>
    </source>
</evidence>
<protein>
    <recommendedName>
        <fullName evidence="4">DUF2523 domain-containing protein</fullName>
    </recommendedName>
</protein>
<evidence type="ECO:0008006" key="4">
    <source>
        <dbReference type="Google" id="ProtNLM"/>
    </source>
</evidence>
<dbReference type="EMBL" id="CP118942">
    <property type="protein sequence ID" value="WEE28641.1"/>
    <property type="molecule type" value="Genomic_DNA"/>
</dbReference>
<feature type="transmembrane region" description="Helical" evidence="1">
    <location>
        <begin position="43"/>
        <end position="63"/>
    </location>
</feature>
<sequence length="108" mass="12511">MLGEFTNWLWEIINSFAQWILSIVLAIIQFVNDFLLNTLELILAAMRTVIGMIPMPDILAYSLNDLFLGLPDQVMYFLDKTGFSYSVAVFSSAFLFRIVRKFATLFQW</sequence>
<evidence type="ECO:0000256" key="1">
    <source>
        <dbReference type="SAM" id="Phobius"/>
    </source>
</evidence>
<organism evidence="2 3">
    <name type="scientific">Aeromonas hydrophila</name>
    <dbReference type="NCBI Taxonomy" id="644"/>
    <lineage>
        <taxon>Bacteria</taxon>
        <taxon>Pseudomonadati</taxon>
        <taxon>Pseudomonadota</taxon>
        <taxon>Gammaproteobacteria</taxon>
        <taxon>Aeromonadales</taxon>
        <taxon>Aeromonadaceae</taxon>
        <taxon>Aeromonas</taxon>
    </lineage>
</organism>
<name>A0AAQ3HAQ5_AERHY</name>
<keyword evidence="1" id="KW-1133">Transmembrane helix</keyword>
<keyword evidence="1" id="KW-0472">Membrane</keyword>
<accession>A0AAQ3HAQ5</accession>
<gene>
    <name evidence="2" type="ORF">PY771_10090</name>
</gene>
<dbReference type="AlphaFoldDB" id="A0AAQ3HAQ5"/>
<proteinExistence type="predicted"/>
<keyword evidence="1" id="KW-0812">Transmembrane</keyword>
<feature type="transmembrane region" description="Helical" evidence="1">
    <location>
        <begin position="12"/>
        <end position="31"/>
    </location>
</feature>
<feature type="transmembrane region" description="Helical" evidence="1">
    <location>
        <begin position="83"/>
        <end position="99"/>
    </location>
</feature>
<reference evidence="2" key="1">
    <citation type="submission" date="2023-02" db="EMBL/GenBank/DDBJ databases">
        <title>The sequence of Aeromonas hydrophila K533.</title>
        <authorList>
            <person name="Luo X."/>
        </authorList>
    </citation>
    <scope>NUCLEOTIDE SEQUENCE</scope>
    <source>
        <strain evidence="2">K533</strain>
    </source>
</reference>
<dbReference type="RefSeq" id="WP_077098249.1">
    <property type="nucleotide sequence ID" value="NZ_AP023398.1"/>
</dbReference>
<evidence type="ECO:0000313" key="2">
    <source>
        <dbReference type="EMBL" id="WEE28641.1"/>
    </source>
</evidence>
<dbReference type="Proteomes" id="UP001214666">
    <property type="component" value="Chromosome"/>
</dbReference>